<dbReference type="Proteomes" id="UP000027195">
    <property type="component" value="Unassembled WGS sequence"/>
</dbReference>
<accession>A0A067M1R8</accession>
<dbReference type="OrthoDB" id="10265628at2759"/>
<reference evidence="3" key="1">
    <citation type="journal article" date="2014" name="Proc. Natl. Acad. Sci. U.S.A.">
        <title>Extensive sampling of basidiomycete genomes demonstrates inadequacy of the white-rot/brown-rot paradigm for wood decay fungi.</title>
        <authorList>
            <person name="Riley R."/>
            <person name="Salamov A.A."/>
            <person name="Brown D.W."/>
            <person name="Nagy L.G."/>
            <person name="Floudas D."/>
            <person name="Held B.W."/>
            <person name="Levasseur A."/>
            <person name="Lombard V."/>
            <person name="Morin E."/>
            <person name="Otillar R."/>
            <person name="Lindquist E.A."/>
            <person name="Sun H."/>
            <person name="LaButti K.M."/>
            <person name="Schmutz J."/>
            <person name="Jabbour D."/>
            <person name="Luo H."/>
            <person name="Baker S.E."/>
            <person name="Pisabarro A.G."/>
            <person name="Walton J.D."/>
            <person name="Blanchette R.A."/>
            <person name="Henrissat B."/>
            <person name="Martin F."/>
            <person name="Cullen D."/>
            <person name="Hibbett D.S."/>
            <person name="Grigoriev I.V."/>
        </authorList>
    </citation>
    <scope>NUCLEOTIDE SEQUENCE [LARGE SCALE GENOMIC DNA]</scope>
    <source>
        <strain evidence="3">FD-172 SS1</strain>
    </source>
</reference>
<proteinExistence type="predicted"/>
<dbReference type="STRING" id="930990.A0A067M1R8"/>
<dbReference type="InterPro" id="IPR015424">
    <property type="entry name" value="PyrdxlP-dep_Trfase"/>
</dbReference>
<evidence type="ECO:0000259" key="1">
    <source>
        <dbReference type="Pfam" id="PF00464"/>
    </source>
</evidence>
<evidence type="ECO:0000313" key="2">
    <source>
        <dbReference type="EMBL" id="KDQ09499.1"/>
    </source>
</evidence>
<dbReference type="SUPFAM" id="SSF53383">
    <property type="entry name" value="PLP-dependent transferases"/>
    <property type="match status" value="1"/>
</dbReference>
<keyword evidence="3" id="KW-1185">Reference proteome</keyword>
<dbReference type="AlphaFoldDB" id="A0A067M1R8"/>
<organism evidence="2 3">
    <name type="scientific">Botryobasidium botryosum (strain FD-172 SS1)</name>
    <dbReference type="NCBI Taxonomy" id="930990"/>
    <lineage>
        <taxon>Eukaryota</taxon>
        <taxon>Fungi</taxon>
        <taxon>Dikarya</taxon>
        <taxon>Basidiomycota</taxon>
        <taxon>Agaricomycotina</taxon>
        <taxon>Agaricomycetes</taxon>
        <taxon>Cantharellales</taxon>
        <taxon>Botryobasidiaceae</taxon>
        <taxon>Botryobasidium</taxon>
    </lineage>
</organism>
<dbReference type="Pfam" id="PF00464">
    <property type="entry name" value="SHMT"/>
    <property type="match status" value="1"/>
</dbReference>
<dbReference type="InterPro" id="IPR039429">
    <property type="entry name" value="SHMT-like_dom"/>
</dbReference>
<dbReference type="EMBL" id="KL198078">
    <property type="protein sequence ID" value="KDQ09499.1"/>
    <property type="molecule type" value="Genomic_DNA"/>
</dbReference>
<protein>
    <recommendedName>
        <fullName evidence="1">Serine hydroxymethyltransferase-like domain-containing protein</fullName>
    </recommendedName>
</protein>
<dbReference type="InterPro" id="IPR015421">
    <property type="entry name" value="PyrdxlP-dep_Trfase_major"/>
</dbReference>
<sequence>MGPSLLDGGHLTHGYHTARKKITFLHLPLALPYKLDPTTQLIDRAKLRTKAPRAVQARLTVCGAYPRDWVVQDA</sequence>
<name>A0A067M1R8_BOTB1</name>
<dbReference type="HOGENOM" id="CLU_2687483_0_0_1"/>
<dbReference type="InParanoid" id="A0A067M1R8"/>
<feature type="domain" description="Serine hydroxymethyltransferase-like" evidence="1">
    <location>
        <begin position="1"/>
        <end position="67"/>
    </location>
</feature>
<evidence type="ECO:0000313" key="3">
    <source>
        <dbReference type="Proteomes" id="UP000027195"/>
    </source>
</evidence>
<dbReference type="Gene3D" id="3.40.640.10">
    <property type="entry name" value="Type I PLP-dependent aspartate aminotransferase-like (Major domain)"/>
    <property type="match status" value="1"/>
</dbReference>
<gene>
    <name evidence="2" type="ORF">BOTBODRAFT_58678</name>
</gene>